<protein>
    <submittedName>
        <fullName evidence="2">Glycosyltransferase family 2 protein</fullName>
    </submittedName>
</protein>
<dbReference type="Pfam" id="PF00535">
    <property type="entry name" value="Glycos_transf_2"/>
    <property type="match status" value="1"/>
</dbReference>
<organism evidence="2 3">
    <name type="scientific">Dokdonia ponticola</name>
    <dbReference type="NCBI Taxonomy" id="2041041"/>
    <lineage>
        <taxon>Bacteria</taxon>
        <taxon>Pseudomonadati</taxon>
        <taxon>Bacteroidota</taxon>
        <taxon>Flavobacteriia</taxon>
        <taxon>Flavobacteriales</taxon>
        <taxon>Flavobacteriaceae</taxon>
        <taxon>Dokdonia</taxon>
    </lineage>
</organism>
<reference evidence="3" key="1">
    <citation type="journal article" date="2019" name="Int. J. Syst. Evol. Microbiol.">
        <title>The Global Catalogue of Microorganisms (GCM) 10K type strain sequencing project: providing services to taxonomists for standard genome sequencing and annotation.</title>
        <authorList>
            <consortium name="The Broad Institute Genomics Platform"/>
            <consortium name="The Broad Institute Genome Sequencing Center for Infectious Disease"/>
            <person name="Wu L."/>
            <person name="Ma J."/>
        </authorList>
    </citation>
    <scope>NUCLEOTIDE SEQUENCE [LARGE SCALE GENOMIC DNA]</scope>
    <source>
        <strain evidence="3">YJ-61-S</strain>
    </source>
</reference>
<gene>
    <name evidence="2" type="ORF">ACFO3O_20425</name>
</gene>
<dbReference type="EMBL" id="JBHSFV010000017">
    <property type="protein sequence ID" value="MFC4636284.1"/>
    <property type="molecule type" value="Genomic_DNA"/>
</dbReference>
<evidence type="ECO:0000313" key="2">
    <source>
        <dbReference type="EMBL" id="MFC4636284.1"/>
    </source>
</evidence>
<dbReference type="SUPFAM" id="SSF53448">
    <property type="entry name" value="Nucleotide-diphospho-sugar transferases"/>
    <property type="match status" value="1"/>
</dbReference>
<proteinExistence type="predicted"/>
<feature type="domain" description="Glycosyltransferase 2-like" evidence="1">
    <location>
        <begin position="6"/>
        <end position="121"/>
    </location>
</feature>
<dbReference type="InterPro" id="IPR001173">
    <property type="entry name" value="Glyco_trans_2-like"/>
</dbReference>
<evidence type="ECO:0000259" key="1">
    <source>
        <dbReference type="Pfam" id="PF00535"/>
    </source>
</evidence>
<dbReference type="RefSeq" id="WP_379982331.1">
    <property type="nucleotide sequence ID" value="NZ_JBHSFV010000017.1"/>
</dbReference>
<dbReference type="Gene3D" id="3.90.550.10">
    <property type="entry name" value="Spore Coat Polysaccharide Biosynthesis Protein SpsA, Chain A"/>
    <property type="match status" value="1"/>
</dbReference>
<accession>A0ABV9I1S1</accession>
<dbReference type="CDD" id="cd00761">
    <property type="entry name" value="Glyco_tranf_GTA_type"/>
    <property type="match status" value="1"/>
</dbReference>
<dbReference type="PANTHER" id="PTHR22916:SF3">
    <property type="entry name" value="UDP-GLCNAC:BETAGAL BETA-1,3-N-ACETYLGLUCOSAMINYLTRANSFERASE-LIKE PROTEIN 1"/>
    <property type="match status" value="1"/>
</dbReference>
<name>A0ABV9I1S1_9FLAO</name>
<dbReference type="InterPro" id="IPR029044">
    <property type="entry name" value="Nucleotide-diphossugar_trans"/>
</dbReference>
<sequence>MQELVSVIIPVFNRAHCIEETLRCVQAQTYAHWECILVDDGSTDDSMDVVSAFAKADPRIRLLRRPDSLPKGANSCRNFGFENSKGTYINWLDSDDLMSPNKLEEQLKRLSEASEQNLVSTCKWNKFVNETTGILPRDQHINRDFHHGIALLQAFDARSPFFPCHSYLVSRRIIASSGLWDVSLRINQDGEFFTRVLIHAEKVVHPKEGMVYYRVPQKGSVSQLDSKEKAEAAIQSWESISAHLEKITPNVTYAYIENAKDYLYTKIQDPSIVKSHTSFFATQLKKSQQGVNLLRKMKRKLQQLFSVN</sequence>
<dbReference type="Proteomes" id="UP001596043">
    <property type="component" value="Unassembled WGS sequence"/>
</dbReference>
<keyword evidence="3" id="KW-1185">Reference proteome</keyword>
<comment type="caution">
    <text evidence="2">The sequence shown here is derived from an EMBL/GenBank/DDBJ whole genome shotgun (WGS) entry which is preliminary data.</text>
</comment>
<evidence type="ECO:0000313" key="3">
    <source>
        <dbReference type="Proteomes" id="UP001596043"/>
    </source>
</evidence>
<dbReference type="PANTHER" id="PTHR22916">
    <property type="entry name" value="GLYCOSYLTRANSFERASE"/>
    <property type="match status" value="1"/>
</dbReference>